<evidence type="ECO:0000259" key="5">
    <source>
        <dbReference type="PROSITE" id="PS50110"/>
    </source>
</evidence>
<dbReference type="SMART" id="SM00421">
    <property type="entry name" value="HTH_LUXR"/>
    <property type="match status" value="1"/>
</dbReference>
<dbReference type="EMBL" id="FNVA01000001">
    <property type="protein sequence ID" value="SEF78363.1"/>
    <property type="molecule type" value="Genomic_DNA"/>
</dbReference>
<dbReference type="PROSITE" id="PS50043">
    <property type="entry name" value="HTH_LUXR_2"/>
    <property type="match status" value="1"/>
</dbReference>
<dbReference type="SUPFAM" id="SSF52172">
    <property type="entry name" value="CheY-like"/>
    <property type="match status" value="1"/>
</dbReference>
<keyword evidence="7" id="KW-1185">Reference proteome</keyword>
<dbReference type="Pfam" id="PF00196">
    <property type="entry name" value="GerE"/>
    <property type="match status" value="1"/>
</dbReference>
<evidence type="ECO:0000256" key="2">
    <source>
        <dbReference type="ARBA" id="ARBA00023125"/>
    </source>
</evidence>
<dbReference type="PANTHER" id="PTHR45566">
    <property type="entry name" value="HTH-TYPE TRANSCRIPTIONAL REGULATOR YHJB-RELATED"/>
    <property type="match status" value="1"/>
</dbReference>
<dbReference type="PRINTS" id="PR00038">
    <property type="entry name" value="HTHLUXR"/>
</dbReference>
<dbReference type="InterPro" id="IPR000792">
    <property type="entry name" value="Tscrpt_reg_LuxR_C"/>
</dbReference>
<dbReference type="CDD" id="cd06170">
    <property type="entry name" value="LuxR_C_like"/>
    <property type="match status" value="1"/>
</dbReference>
<name>A0A1H5UTG7_9BACT</name>
<evidence type="ECO:0000256" key="3">
    <source>
        <dbReference type="PROSITE-ProRule" id="PRU00169"/>
    </source>
</evidence>
<keyword evidence="1 3" id="KW-0597">Phosphoprotein</keyword>
<organism evidence="6 7">
    <name type="scientific">Bryocella elongata</name>
    <dbReference type="NCBI Taxonomy" id="863522"/>
    <lineage>
        <taxon>Bacteria</taxon>
        <taxon>Pseudomonadati</taxon>
        <taxon>Acidobacteriota</taxon>
        <taxon>Terriglobia</taxon>
        <taxon>Terriglobales</taxon>
        <taxon>Acidobacteriaceae</taxon>
        <taxon>Bryocella</taxon>
    </lineage>
</organism>
<dbReference type="Pfam" id="PF00072">
    <property type="entry name" value="Response_reg"/>
    <property type="match status" value="1"/>
</dbReference>
<feature type="modified residue" description="4-aspartylphosphate" evidence="3">
    <location>
        <position position="57"/>
    </location>
</feature>
<feature type="domain" description="HTH luxR-type" evidence="4">
    <location>
        <begin position="147"/>
        <end position="212"/>
    </location>
</feature>
<evidence type="ECO:0000256" key="1">
    <source>
        <dbReference type="ARBA" id="ARBA00022553"/>
    </source>
</evidence>
<proteinExistence type="predicted"/>
<dbReference type="CDD" id="cd17535">
    <property type="entry name" value="REC_NarL-like"/>
    <property type="match status" value="1"/>
</dbReference>
<evidence type="ECO:0000313" key="7">
    <source>
        <dbReference type="Proteomes" id="UP000236728"/>
    </source>
</evidence>
<evidence type="ECO:0000259" key="4">
    <source>
        <dbReference type="PROSITE" id="PS50043"/>
    </source>
</evidence>
<dbReference type="SMART" id="SM00448">
    <property type="entry name" value="REC"/>
    <property type="match status" value="1"/>
</dbReference>
<dbReference type="RefSeq" id="WP_103931994.1">
    <property type="nucleotide sequence ID" value="NZ_FNVA01000001.1"/>
</dbReference>
<evidence type="ECO:0000313" key="6">
    <source>
        <dbReference type="EMBL" id="SEF78363.1"/>
    </source>
</evidence>
<dbReference type="OrthoDB" id="9796655at2"/>
<dbReference type="PANTHER" id="PTHR45566:SF1">
    <property type="entry name" value="HTH-TYPE TRANSCRIPTIONAL REGULATOR YHJB-RELATED"/>
    <property type="match status" value="1"/>
</dbReference>
<dbReference type="AlphaFoldDB" id="A0A1H5UTG7"/>
<gene>
    <name evidence="6" type="ORF">SAMN05421819_1191</name>
</gene>
<dbReference type="Gene3D" id="3.40.50.2300">
    <property type="match status" value="1"/>
</dbReference>
<dbReference type="Proteomes" id="UP000236728">
    <property type="component" value="Unassembled WGS sequence"/>
</dbReference>
<dbReference type="PROSITE" id="PS50110">
    <property type="entry name" value="RESPONSE_REGULATORY"/>
    <property type="match status" value="1"/>
</dbReference>
<dbReference type="SUPFAM" id="SSF46894">
    <property type="entry name" value="C-terminal effector domain of the bipartite response regulators"/>
    <property type="match status" value="1"/>
</dbReference>
<dbReference type="GO" id="GO:0000160">
    <property type="term" value="P:phosphorelay signal transduction system"/>
    <property type="evidence" value="ECO:0007669"/>
    <property type="project" value="InterPro"/>
</dbReference>
<dbReference type="InterPro" id="IPR011006">
    <property type="entry name" value="CheY-like_superfamily"/>
</dbReference>
<dbReference type="GO" id="GO:0006355">
    <property type="term" value="P:regulation of DNA-templated transcription"/>
    <property type="evidence" value="ECO:0007669"/>
    <property type="project" value="InterPro"/>
</dbReference>
<feature type="domain" description="Response regulatory" evidence="5">
    <location>
        <begin position="6"/>
        <end position="122"/>
    </location>
</feature>
<accession>A0A1H5UTG7</accession>
<reference evidence="6 7" key="1">
    <citation type="submission" date="2016-10" db="EMBL/GenBank/DDBJ databases">
        <authorList>
            <person name="de Groot N.N."/>
        </authorList>
    </citation>
    <scope>NUCLEOTIDE SEQUENCE [LARGE SCALE GENOMIC DNA]</scope>
    <source>
        <strain evidence="6 7">DSM 22489</strain>
    </source>
</reference>
<keyword evidence="2" id="KW-0238">DNA-binding</keyword>
<dbReference type="InterPro" id="IPR058245">
    <property type="entry name" value="NreC/VraR/RcsB-like_REC"/>
</dbReference>
<sequence length="221" mass="24196">MTDMVRILLIDDHTIFRESLLRLLVSEPGLEVVAHCATITEGRDILARMDVHIVLLDYDLGEEAGTTLLTHLKERNSAARVVMLTAGMMPSATLTAIDAGVAGVVLKHSGTSQLLEAIRKVANGGTWWDTAFLRSILSGSDKPNDVPAKQTRDLTKRQQLVLRCILDGLSNKEISAHLECSEAAVKASIQELFAKAGVRTRTQLVRIAIERFSADWLQGMP</sequence>
<dbReference type="InterPro" id="IPR016032">
    <property type="entry name" value="Sig_transdc_resp-reg_C-effctor"/>
</dbReference>
<dbReference type="InterPro" id="IPR051015">
    <property type="entry name" value="EvgA-like"/>
</dbReference>
<dbReference type="GO" id="GO:0003677">
    <property type="term" value="F:DNA binding"/>
    <property type="evidence" value="ECO:0007669"/>
    <property type="project" value="UniProtKB-KW"/>
</dbReference>
<protein>
    <submittedName>
        <fullName evidence="6">Two component transcriptional regulator, LuxR family</fullName>
    </submittedName>
</protein>
<dbReference type="InterPro" id="IPR001789">
    <property type="entry name" value="Sig_transdc_resp-reg_receiver"/>
</dbReference>